<sequence>MELFEDKDPNEAMEYLDLLAENAQNWDTTGTYEAPGKTQPHTSSGGMHNLREDHDLQAKFASLARKVEALELKKSGQLKSVQDIVCQICETNEHATNDCPTLPSFKECLHEQAHALNSFQRPNHNPYSQTYNPGWRNHPNFSWKSDSNNAQTSHPPFQTHHNFQNSHGYAPPYAPPPRRNFEETLHVFIEKQETINTQLAQSMTDFKDALAKLTSALSFQEKVITLRSGKVIEKPILEPCEKDDESISEGKEGVEPEHCKEKADSPLALPFPHAMIKQRKVSHNSEIFEIFKQVRINIPLLDAIKQVPSYAKFLKDLCTMKRKLNVKKKAFLAEQVSAILQNNNALKYKDPGCPTISCFIGEHKIERALLDLGASVNLLPYSVFQSLNLGELKPTSVTLLLTDRSVKVPRGIIEDVLVQVDKFIYPVDFVVLDTQPVETCNSIPVILGRPFLATSNALINCRNGLMKLSFGNMTLEMNIFNICKQAGDDNDLQEEEITDEKGTKNINADLLSRVTADLTSDITPIDDYFPEESLLSYSSMPWFAKNINFLATGDLPAHWSTQDKRKFLNEVKNFYWDNPYLFKYCPDQIFRRCIPDNEVSSVIKFCHSEACGGHFSSRKTTAKILQSGFYWPTMFKDSHAFCKICENCQKLGSISKRHMMPLNPILVIEIFDCWGIDFMGPFPPSFGFLYILVAVDYVSKWIEAIRSRTNDHKIVIKFLKENILSRFGIPRAMISDGGNHFCNKPFESLMKKYGITHKVATPYHPQTNGQVELANREIKQILEKTVNPNRKDWSLRLNDALWAYRTAYKTSLGMSPYRLVYGKPCHLPVEIEHKAYWAIKAFNSSLDDASQLRKLQINELEEIRNDAYDNSKIHKARIKEFHDKKILRKTFNVGQKVLLYNSRLHLFPGKLRTRWSGPFIVKHVYPYGACDIENPKNDNVFKVNGHHLKVYFDNFSVENDSIELSDPVYKD</sequence>
<comment type="caution">
    <text evidence="1">The sequence shown here is derived from an EMBL/GenBank/DDBJ whole genome shotgun (WGS) entry which is preliminary data.</text>
</comment>
<reference evidence="1 2" key="1">
    <citation type="journal article" date="2024" name="Plant Biotechnol. J.">
        <title>Genome and CRISPR/Cas9 system of a widespread forest tree (Populus alba) in the world.</title>
        <authorList>
            <person name="Liu Y.J."/>
            <person name="Jiang P.F."/>
            <person name="Han X.M."/>
            <person name="Li X.Y."/>
            <person name="Wang H.M."/>
            <person name="Wang Y.J."/>
            <person name="Wang X.X."/>
            <person name="Zeng Q.Y."/>
        </authorList>
    </citation>
    <scope>NUCLEOTIDE SEQUENCE [LARGE SCALE GENOMIC DNA]</scope>
    <source>
        <strain evidence="2">cv. PAL-ZL1</strain>
    </source>
</reference>
<organism evidence="1 2">
    <name type="scientific">Populus alba</name>
    <name type="common">White poplar</name>
    <dbReference type="NCBI Taxonomy" id="43335"/>
    <lineage>
        <taxon>Eukaryota</taxon>
        <taxon>Viridiplantae</taxon>
        <taxon>Streptophyta</taxon>
        <taxon>Embryophyta</taxon>
        <taxon>Tracheophyta</taxon>
        <taxon>Spermatophyta</taxon>
        <taxon>Magnoliopsida</taxon>
        <taxon>eudicotyledons</taxon>
        <taxon>Gunneridae</taxon>
        <taxon>Pentapetalae</taxon>
        <taxon>rosids</taxon>
        <taxon>fabids</taxon>
        <taxon>Malpighiales</taxon>
        <taxon>Salicaceae</taxon>
        <taxon>Saliceae</taxon>
        <taxon>Populus</taxon>
    </lineage>
</organism>
<gene>
    <name evidence="1" type="ORF">D5086_008751</name>
</gene>
<evidence type="ECO:0000313" key="2">
    <source>
        <dbReference type="Proteomes" id="UP000309997"/>
    </source>
</evidence>
<protein>
    <submittedName>
        <fullName evidence="1">Uncharacterized protein</fullName>
    </submittedName>
</protein>
<keyword evidence="2" id="KW-1185">Reference proteome</keyword>
<evidence type="ECO:0000313" key="1">
    <source>
        <dbReference type="EMBL" id="KAL3597114.1"/>
    </source>
</evidence>
<name>A0ACC4CHT7_POPAL</name>
<dbReference type="EMBL" id="RCHU02000004">
    <property type="protein sequence ID" value="KAL3597114.1"/>
    <property type="molecule type" value="Genomic_DNA"/>
</dbReference>
<dbReference type="Proteomes" id="UP000309997">
    <property type="component" value="Unassembled WGS sequence"/>
</dbReference>
<proteinExistence type="predicted"/>
<accession>A0ACC4CHT7</accession>